<name>A0A834Y3A1_APHGI</name>
<sequence>MKVARNFDWNQIILDAKQLADAKGISIYAVMINDNIDLINKAGFEKLWLLRCNWSFSVLIEKKLIPLDYGGSAFDAAKDKVNCQNWYLLPTCLKNLNAMSNMLADRTVRLDTKVVESLIDPQVEEKLQYNTNLLTTIVSIIEKSEKQNTIMADVIEKWLILAASSQYDPIHTKINTIMTPAALTANLLHPSYHGKNFIKELHHDRITIEFLTEEVGQSGVEDFICYRDLKSIFENARLQEFSNPISYWNIVKKVHPILLQSLPTKKFQKVNVQSDLLTKDNLLLPSLSSPKSILTNQSEVKLSIPHSTQSLSTMPTAT</sequence>
<protein>
    <submittedName>
        <fullName evidence="1">Uncharacterized protein</fullName>
    </submittedName>
</protein>
<comment type="caution">
    <text evidence="1">The sequence shown here is derived from an EMBL/GenBank/DDBJ whole genome shotgun (WGS) entry which is preliminary data.</text>
</comment>
<dbReference type="OrthoDB" id="7684415at2759"/>
<evidence type="ECO:0000313" key="1">
    <source>
        <dbReference type="EMBL" id="KAF7995947.1"/>
    </source>
</evidence>
<proteinExistence type="predicted"/>
<organism evidence="1 2">
    <name type="scientific">Aphidius gifuensis</name>
    <name type="common">Parasitoid wasp</name>
    <dbReference type="NCBI Taxonomy" id="684658"/>
    <lineage>
        <taxon>Eukaryota</taxon>
        <taxon>Metazoa</taxon>
        <taxon>Ecdysozoa</taxon>
        <taxon>Arthropoda</taxon>
        <taxon>Hexapoda</taxon>
        <taxon>Insecta</taxon>
        <taxon>Pterygota</taxon>
        <taxon>Neoptera</taxon>
        <taxon>Endopterygota</taxon>
        <taxon>Hymenoptera</taxon>
        <taxon>Apocrita</taxon>
        <taxon>Ichneumonoidea</taxon>
        <taxon>Braconidae</taxon>
        <taxon>Aphidiinae</taxon>
        <taxon>Aphidius</taxon>
    </lineage>
</organism>
<gene>
    <name evidence="1" type="ORF">HCN44_007914</name>
</gene>
<dbReference type="EMBL" id="JACMRX010000002">
    <property type="protein sequence ID" value="KAF7995947.1"/>
    <property type="molecule type" value="Genomic_DNA"/>
</dbReference>
<accession>A0A834Y3A1</accession>
<evidence type="ECO:0000313" key="2">
    <source>
        <dbReference type="Proteomes" id="UP000639338"/>
    </source>
</evidence>
<reference evidence="1 2" key="1">
    <citation type="submission" date="2020-08" db="EMBL/GenBank/DDBJ databases">
        <title>Aphidius gifuensis genome sequencing and assembly.</title>
        <authorList>
            <person name="Du Z."/>
        </authorList>
    </citation>
    <scope>NUCLEOTIDE SEQUENCE [LARGE SCALE GENOMIC DNA]</scope>
    <source>
        <strain evidence="1">YNYX2018</strain>
        <tissue evidence="1">Adults</tissue>
    </source>
</reference>
<dbReference type="Proteomes" id="UP000639338">
    <property type="component" value="Unassembled WGS sequence"/>
</dbReference>
<keyword evidence="2" id="KW-1185">Reference proteome</keyword>
<dbReference type="AlphaFoldDB" id="A0A834Y3A1"/>